<proteinExistence type="predicted"/>
<dbReference type="InterPro" id="IPR009057">
    <property type="entry name" value="Homeodomain-like_sf"/>
</dbReference>
<name>A0ABU4X8A3_9HYPH</name>
<organism evidence="4 5">
    <name type="scientific">Mesorhizobium dulcispinae</name>
    <dbReference type="NCBI Taxonomy" id="3072316"/>
    <lineage>
        <taxon>Bacteria</taxon>
        <taxon>Pseudomonadati</taxon>
        <taxon>Pseudomonadota</taxon>
        <taxon>Alphaproteobacteria</taxon>
        <taxon>Hyphomicrobiales</taxon>
        <taxon>Phyllobacteriaceae</taxon>
        <taxon>Mesorhizobium</taxon>
    </lineage>
</organism>
<evidence type="ECO:0000313" key="4">
    <source>
        <dbReference type="EMBL" id="MDX8471030.1"/>
    </source>
</evidence>
<accession>A0ABU4X8A3</accession>
<evidence type="ECO:0000256" key="1">
    <source>
        <dbReference type="ARBA" id="ARBA00023015"/>
    </source>
</evidence>
<feature type="domain" description="HTH araC/xylS-type" evidence="3">
    <location>
        <begin position="1"/>
        <end position="31"/>
    </location>
</feature>
<gene>
    <name evidence="4" type="ORF">RFM27_02975</name>
</gene>
<dbReference type="EMBL" id="JAVIIZ010000001">
    <property type="protein sequence ID" value="MDX8471030.1"/>
    <property type="molecule type" value="Genomic_DNA"/>
</dbReference>
<keyword evidence="2" id="KW-0804">Transcription</keyword>
<reference evidence="4 5" key="1">
    <citation type="submission" date="2023-08" db="EMBL/GenBank/DDBJ databases">
        <title>Implementing the SeqCode for naming new Mesorhizobium species isolated from Vachellia karroo root nodules.</title>
        <authorList>
            <person name="Van Lill M."/>
        </authorList>
    </citation>
    <scope>NUCLEOTIDE SEQUENCE [LARGE SCALE GENOMIC DNA]</scope>
    <source>
        <strain evidence="4 5">VK23A</strain>
    </source>
</reference>
<dbReference type="InterPro" id="IPR018060">
    <property type="entry name" value="HTH_AraC"/>
</dbReference>
<evidence type="ECO:0000313" key="5">
    <source>
        <dbReference type="Proteomes" id="UP001271780"/>
    </source>
</evidence>
<dbReference type="SUPFAM" id="SSF46689">
    <property type="entry name" value="Homeodomain-like"/>
    <property type="match status" value="1"/>
</dbReference>
<keyword evidence="5" id="KW-1185">Reference proteome</keyword>
<dbReference type="Gene3D" id="1.10.10.60">
    <property type="entry name" value="Homeodomain-like"/>
    <property type="match status" value="1"/>
</dbReference>
<comment type="caution">
    <text evidence="4">The sequence shown here is derived from an EMBL/GenBank/DDBJ whole genome shotgun (WGS) entry which is preliminary data.</text>
</comment>
<sequence length="104" mass="11573">MALQAGFGDLSHFNGRFKRRFHMTPSDLRAQSKRGGMLGKKDDTRERLKGAPDADKIMIARAVECHEKGTEGRIRLNAIKGRGRLPLHAFVAATTGRYSACFRS</sequence>
<dbReference type="PROSITE" id="PS01124">
    <property type="entry name" value="HTH_ARAC_FAMILY_2"/>
    <property type="match status" value="1"/>
</dbReference>
<dbReference type="RefSeq" id="WP_320315389.1">
    <property type="nucleotide sequence ID" value="NZ_JAVIIX010000001.1"/>
</dbReference>
<evidence type="ECO:0000259" key="3">
    <source>
        <dbReference type="PROSITE" id="PS01124"/>
    </source>
</evidence>
<protein>
    <recommendedName>
        <fullName evidence="3">HTH araC/xylS-type domain-containing protein</fullName>
    </recommendedName>
</protein>
<keyword evidence="1" id="KW-0805">Transcription regulation</keyword>
<evidence type="ECO:0000256" key="2">
    <source>
        <dbReference type="ARBA" id="ARBA00023163"/>
    </source>
</evidence>
<dbReference type="Proteomes" id="UP001271780">
    <property type="component" value="Unassembled WGS sequence"/>
</dbReference>